<proteinExistence type="predicted"/>
<dbReference type="EMBL" id="NAJQ01000480">
    <property type="protein sequence ID" value="TKA68909.1"/>
    <property type="molecule type" value="Genomic_DNA"/>
</dbReference>
<keyword evidence="2" id="KW-1185">Reference proteome</keyword>
<evidence type="ECO:0000313" key="2">
    <source>
        <dbReference type="Proteomes" id="UP000309340"/>
    </source>
</evidence>
<dbReference type="AlphaFoldDB" id="A0A4V5NH53"/>
<gene>
    <name evidence="1" type="ORF">B0A55_07847</name>
</gene>
<comment type="caution">
    <text evidence="1">The sequence shown here is derived from an EMBL/GenBank/DDBJ whole genome shotgun (WGS) entry which is preliminary data.</text>
</comment>
<reference evidence="1 2" key="1">
    <citation type="submission" date="2017-03" db="EMBL/GenBank/DDBJ databases">
        <title>Genomes of endolithic fungi from Antarctica.</title>
        <authorList>
            <person name="Coleine C."/>
            <person name="Masonjones S."/>
            <person name="Stajich J.E."/>
        </authorList>
    </citation>
    <scope>NUCLEOTIDE SEQUENCE [LARGE SCALE GENOMIC DNA]</scope>
    <source>
        <strain evidence="1 2">CCFEE 5184</strain>
    </source>
</reference>
<dbReference type="Proteomes" id="UP000309340">
    <property type="component" value="Unassembled WGS sequence"/>
</dbReference>
<sequence>MIALTRGNKEINAGVWNQFFSEARDRNAIIDGDVLNGGFTDPAMAARFNDVSSTWASYTQAKAVGHANVRATKSEKTATVAKPSENVGSVTATFVSATGATDTDAGIYLKAAGGVLHVALDAHLREHGSDDPVYSI</sequence>
<accession>A0A4V5NH53</accession>
<protein>
    <submittedName>
        <fullName evidence="1">Uncharacterized protein</fullName>
    </submittedName>
</protein>
<dbReference type="OrthoDB" id="10279535at2759"/>
<evidence type="ECO:0000313" key="1">
    <source>
        <dbReference type="EMBL" id="TKA68909.1"/>
    </source>
</evidence>
<organism evidence="1 2">
    <name type="scientific">Friedmanniomyces simplex</name>
    <dbReference type="NCBI Taxonomy" id="329884"/>
    <lineage>
        <taxon>Eukaryota</taxon>
        <taxon>Fungi</taxon>
        <taxon>Dikarya</taxon>
        <taxon>Ascomycota</taxon>
        <taxon>Pezizomycotina</taxon>
        <taxon>Dothideomycetes</taxon>
        <taxon>Dothideomycetidae</taxon>
        <taxon>Mycosphaerellales</taxon>
        <taxon>Teratosphaeriaceae</taxon>
        <taxon>Friedmanniomyces</taxon>
    </lineage>
</organism>
<name>A0A4V5NH53_9PEZI</name>